<evidence type="ECO:0000256" key="10">
    <source>
        <dbReference type="ARBA" id="ARBA00023180"/>
    </source>
</evidence>
<keyword evidence="6 14" id="KW-1133">Transmembrane helix</keyword>
<evidence type="ECO:0000256" key="7">
    <source>
        <dbReference type="ARBA" id="ARBA00023053"/>
    </source>
</evidence>
<keyword evidence="5 14" id="KW-0812">Transmembrane</keyword>
<dbReference type="GO" id="GO:0006814">
    <property type="term" value="P:sodium ion transport"/>
    <property type="evidence" value="ECO:0007669"/>
    <property type="project" value="UniProtKB-KW"/>
</dbReference>
<keyword evidence="3" id="KW-0813">Transport</keyword>
<dbReference type="Ensembl" id="ENSMAMT00000000334.2">
    <property type="protein sequence ID" value="ENSMAMP00000000329.2"/>
    <property type="gene ID" value="ENSMAMG00000000224.2"/>
</dbReference>
<evidence type="ECO:0000313" key="16">
    <source>
        <dbReference type="Proteomes" id="UP000261640"/>
    </source>
</evidence>
<evidence type="ECO:0000256" key="11">
    <source>
        <dbReference type="ARBA" id="ARBA00023201"/>
    </source>
</evidence>
<evidence type="ECO:0000313" key="15">
    <source>
        <dbReference type="Ensembl" id="ENSMAMP00000000329.2"/>
    </source>
</evidence>
<feature type="transmembrane region" description="Helical" evidence="14">
    <location>
        <begin position="261"/>
        <end position="284"/>
    </location>
</feature>
<evidence type="ECO:0000256" key="6">
    <source>
        <dbReference type="ARBA" id="ARBA00022989"/>
    </source>
</evidence>
<dbReference type="GO" id="GO:0015075">
    <property type="term" value="F:monoatomic ion transmembrane transporter activity"/>
    <property type="evidence" value="ECO:0007669"/>
    <property type="project" value="UniProtKB-ARBA"/>
</dbReference>
<dbReference type="Gene3D" id="1.20.1730.10">
    <property type="entry name" value="Sodium/glucose cotransporter"/>
    <property type="match status" value="1"/>
</dbReference>
<feature type="transmembrane region" description="Helical" evidence="14">
    <location>
        <begin position="318"/>
        <end position="341"/>
    </location>
</feature>
<dbReference type="PROSITE" id="PS00456">
    <property type="entry name" value="NA_SOLUT_SYMP_1"/>
    <property type="match status" value="1"/>
</dbReference>
<dbReference type="PANTHER" id="PTHR42985:SF2">
    <property type="entry name" value="SODIUM-DEPENDENT MULTIVITAMIN TRANSPORTER"/>
    <property type="match status" value="1"/>
</dbReference>
<evidence type="ECO:0000256" key="12">
    <source>
        <dbReference type="ARBA" id="ARBA00036099"/>
    </source>
</evidence>
<dbReference type="NCBIfam" id="TIGR00813">
    <property type="entry name" value="sss"/>
    <property type="match status" value="1"/>
</dbReference>
<feature type="transmembrane region" description="Helical" evidence="14">
    <location>
        <begin position="82"/>
        <end position="104"/>
    </location>
</feature>
<keyword evidence="16" id="KW-1185">Reference proteome</keyword>
<keyword evidence="10" id="KW-0325">Glycoprotein</keyword>
<evidence type="ECO:0000256" key="13">
    <source>
        <dbReference type="RuleBase" id="RU362091"/>
    </source>
</evidence>
<keyword evidence="7" id="KW-0915">Sodium</keyword>
<keyword evidence="8" id="KW-0406">Ion transport</keyword>
<dbReference type="PROSITE" id="PS50283">
    <property type="entry name" value="NA_SOLUT_SYMP_3"/>
    <property type="match status" value="1"/>
</dbReference>
<evidence type="ECO:0000256" key="8">
    <source>
        <dbReference type="ARBA" id="ARBA00023065"/>
    </source>
</evidence>
<dbReference type="Pfam" id="PF00474">
    <property type="entry name" value="SSF"/>
    <property type="match status" value="1"/>
</dbReference>
<feature type="transmembrane region" description="Helical" evidence="14">
    <location>
        <begin position="221"/>
        <end position="240"/>
    </location>
</feature>
<evidence type="ECO:0000256" key="1">
    <source>
        <dbReference type="ARBA" id="ARBA00004651"/>
    </source>
</evidence>
<evidence type="ECO:0000256" key="5">
    <source>
        <dbReference type="ARBA" id="ARBA00022692"/>
    </source>
</evidence>
<dbReference type="GO" id="GO:0098660">
    <property type="term" value="P:inorganic ion transmembrane transport"/>
    <property type="evidence" value="ECO:0007669"/>
    <property type="project" value="UniProtKB-ARBA"/>
</dbReference>
<name>A0A3Q3KSN1_9TELE</name>
<comment type="similarity">
    <text evidence="2 13">Belongs to the sodium:solute symporter (SSF) (TC 2.A.21) family.</text>
</comment>
<feature type="transmembrane region" description="Helical" evidence="14">
    <location>
        <begin position="51"/>
        <end position="70"/>
    </location>
</feature>
<feature type="transmembrane region" description="Helical" evidence="14">
    <location>
        <begin position="362"/>
        <end position="379"/>
    </location>
</feature>
<evidence type="ECO:0000256" key="4">
    <source>
        <dbReference type="ARBA" id="ARBA00022475"/>
    </source>
</evidence>
<feature type="transmembrane region" description="Helical" evidence="14">
    <location>
        <begin position="147"/>
        <end position="167"/>
    </location>
</feature>
<feature type="transmembrane region" description="Helical" evidence="14">
    <location>
        <begin position="124"/>
        <end position="141"/>
    </location>
</feature>
<dbReference type="InterPro" id="IPR051163">
    <property type="entry name" value="Sodium:Solute_Symporter_SSF"/>
</dbReference>
<evidence type="ECO:0000256" key="9">
    <source>
        <dbReference type="ARBA" id="ARBA00023136"/>
    </source>
</evidence>
<organism evidence="15 16">
    <name type="scientific">Mastacembelus armatus</name>
    <name type="common">zig-zag eel</name>
    <dbReference type="NCBI Taxonomy" id="205130"/>
    <lineage>
        <taxon>Eukaryota</taxon>
        <taxon>Metazoa</taxon>
        <taxon>Chordata</taxon>
        <taxon>Craniata</taxon>
        <taxon>Vertebrata</taxon>
        <taxon>Euteleostomi</taxon>
        <taxon>Actinopterygii</taxon>
        <taxon>Neopterygii</taxon>
        <taxon>Teleostei</taxon>
        <taxon>Neoteleostei</taxon>
        <taxon>Acanthomorphata</taxon>
        <taxon>Anabantaria</taxon>
        <taxon>Synbranchiformes</taxon>
        <taxon>Mastacembelidae</taxon>
        <taxon>Mastacembelus</taxon>
    </lineage>
</organism>
<reference evidence="15" key="1">
    <citation type="submission" date="2025-08" db="UniProtKB">
        <authorList>
            <consortium name="Ensembl"/>
        </authorList>
    </citation>
    <scope>IDENTIFICATION</scope>
</reference>
<evidence type="ECO:0000256" key="3">
    <source>
        <dbReference type="ARBA" id="ARBA00022448"/>
    </source>
</evidence>
<comment type="subcellular location">
    <subcellularLocation>
        <location evidence="1">Cell membrane</location>
        <topology evidence="1">Multi-pass membrane protein</topology>
    </subcellularLocation>
</comment>
<dbReference type="Proteomes" id="UP000261640">
    <property type="component" value="Unplaced"/>
</dbReference>
<keyword evidence="9 14" id="KW-0472">Membrane</keyword>
<evidence type="ECO:0000256" key="14">
    <source>
        <dbReference type="SAM" id="Phobius"/>
    </source>
</evidence>
<proteinExistence type="inferred from homology"/>
<dbReference type="InterPro" id="IPR001734">
    <property type="entry name" value="Na/solute_symporter"/>
</dbReference>
<dbReference type="InterPro" id="IPR018212">
    <property type="entry name" value="Na/solute_symporter_CS"/>
</dbReference>
<dbReference type="GO" id="GO:0005886">
    <property type="term" value="C:plasma membrane"/>
    <property type="evidence" value="ECO:0007669"/>
    <property type="project" value="UniProtKB-SubCell"/>
</dbReference>
<feature type="transmembrane region" description="Helical" evidence="14">
    <location>
        <begin position="174"/>
        <end position="193"/>
    </location>
</feature>
<sequence>MGLDKHFTVLDYVVFAFLLAVSIGIGLYNALSGGRQRTTQEFLMADRRMHCVPVSLSLIASFQSAVAIIGVPAEIYTHGTQYWFIGCAYILGLLIPAHVFIPVFYRMRLSSAYQYLELRFSKTVRICGTLTFIFQMVMTGFELWGTVLATGLVCTLYTTLGGLKAVIWTDVFQTVVMFAGQLAVIVVGVQQAGGVSEVWRKAWEGNRISGLDLNPDPTVRHTFWTLGVGGVFLMLSLYGVNQAQVQRYLSSRTEKEAVRSCYMVFPSLQLALALSCVMGLVMFARYCGEDHSDKLGTYTRDAMVIYFVMDMLQGLPGLPGLFVACLFSAALSTISSAFNSLATVTMEDLIKPHFPLMSEARATLLCVVRAGLWSLTFLTESALTRLFELQVVLAIFGMVGGPVLGLFCLGMFFPWANSTGAVGGLVVGLSVSFWVGIGSIVTRWPGPRPHLPNCGVILLPDNTTTAANPALSNVTLSQPTGLQRFYSLSYMWYSAFNCFTVILIGLIISFLTGPMKEEDVTPGTIYPLLRKLLFFLPDHLKKKLCCVTPLGQTHSSEQRQPPQHKEMNGLAFQQEEPGPAQDETESFLLHASAAFVEHETAV</sequence>
<keyword evidence="4" id="KW-1003">Cell membrane</keyword>
<dbReference type="GeneTree" id="ENSGT00940000155731"/>
<feature type="transmembrane region" description="Helical" evidence="14">
    <location>
        <begin position="391"/>
        <end position="413"/>
    </location>
</feature>
<keyword evidence="11" id="KW-0739">Sodium transport</keyword>
<dbReference type="GO" id="GO:0015293">
    <property type="term" value="F:symporter activity"/>
    <property type="evidence" value="ECO:0007669"/>
    <property type="project" value="TreeGrafter"/>
</dbReference>
<feature type="transmembrane region" description="Helical" evidence="14">
    <location>
        <begin position="12"/>
        <end position="31"/>
    </location>
</feature>
<evidence type="ECO:0000256" key="2">
    <source>
        <dbReference type="ARBA" id="ARBA00006434"/>
    </source>
</evidence>
<feature type="transmembrane region" description="Helical" evidence="14">
    <location>
        <begin position="420"/>
        <end position="441"/>
    </location>
</feature>
<protein>
    <submittedName>
        <fullName evidence="15">Solute carrier family 5 member 6</fullName>
    </submittedName>
</protein>
<dbReference type="PANTHER" id="PTHR42985">
    <property type="entry name" value="SODIUM-COUPLED MONOCARBOXYLATE TRANSPORTER"/>
    <property type="match status" value="1"/>
</dbReference>
<dbReference type="InterPro" id="IPR038377">
    <property type="entry name" value="Na/Glc_symporter_sf"/>
</dbReference>
<accession>A0A3Q3KSN1</accession>
<reference evidence="15" key="2">
    <citation type="submission" date="2025-09" db="UniProtKB">
        <authorList>
            <consortium name="Ensembl"/>
        </authorList>
    </citation>
    <scope>IDENTIFICATION</scope>
</reference>
<feature type="transmembrane region" description="Helical" evidence="14">
    <location>
        <begin position="490"/>
        <end position="511"/>
    </location>
</feature>
<dbReference type="AlphaFoldDB" id="A0A3Q3KSN1"/>
<comment type="catalytic activity">
    <reaction evidence="12">
        <text>iodide(out) + 2 Na(+)(out) = iodide(in) + 2 Na(+)(in)</text>
        <dbReference type="Rhea" id="RHEA:71207"/>
        <dbReference type="ChEBI" id="CHEBI:16382"/>
        <dbReference type="ChEBI" id="CHEBI:29101"/>
    </reaction>
</comment>